<reference evidence="2" key="1">
    <citation type="submission" date="2023-06" db="EMBL/GenBank/DDBJ databases">
        <title>Robiginitalea aurantiacus sp. nov. and Algoriphagus sediminis sp. nov., isolated from coastal sediment.</title>
        <authorList>
            <person name="Zhou Z.Y."/>
            <person name="An J."/>
            <person name="Jia Y.W."/>
            <person name="Du Z.J."/>
        </authorList>
    </citation>
    <scope>NUCLEOTIDE SEQUENCE</scope>
    <source>
        <strain evidence="2">C2-7</strain>
    </source>
</reference>
<proteinExistence type="predicted"/>
<evidence type="ECO:0000256" key="1">
    <source>
        <dbReference type="SAM" id="SignalP"/>
    </source>
</evidence>
<feature type="chain" id="PRO_5046116096" evidence="1">
    <location>
        <begin position="21"/>
        <end position="277"/>
    </location>
</feature>
<organism evidence="2 3">
    <name type="scientific">Algoriphagus sediminis</name>
    <dbReference type="NCBI Taxonomy" id="3057113"/>
    <lineage>
        <taxon>Bacteria</taxon>
        <taxon>Pseudomonadati</taxon>
        <taxon>Bacteroidota</taxon>
        <taxon>Cytophagia</taxon>
        <taxon>Cytophagales</taxon>
        <taxon>Cyclobacteriaceae</taxon>
        <taxon>Algoriphagus</taxon>
    </lineage>
</organism>
<name>A0ABT7Y8S5_9BACT</name>
<accession>A0ABT7Y8S5</accession>
<keyword evidence="1" id="KW-0732">Signal</keyword>
<comment type="caution">
    <text evidence="2">The sequence shown here is derived from an EMBL/GenBank/DDBJ whole genome shotgun (WGS) entry which is preliminary data.</text>
</comment>
<sequence>MKTRVLYLIILLFSYRMGHAQQVLPDPITEIPIPYVDLISFDTRDQLFASTTSGDIYMFDSKGIEVNLYSPERQGRLSQLEASWTANIFSFSADLQEYRLFDRFLNPLSDKGFLLNDVSLAKAATLGNNNILWVWDESDMSLKILDYRRNLVLQNQPLNLILDNADELQVAEIREFKNRLFMNIPKDGIYLFDNQGNLIQKIKLKIDQRLCLYKEYLFWVQEDDLMVYSFSTQAIFKMAKLPNSNIKYLQMSQNRLALVEEDKIILYPLPFWIGNLK</sequence>
<evidence type="ECO:0000313" key="3">
    <source>
        <dbReference type="Proteomes" id="UP001171916"/>
    </source>
</evidence>
<feature type="signal peptide" evidence="1">
    <location>
        <begin position="1"/>
        <end position="20"/>
    </location>
</feature>
<dbReference type="EMBL" id="JAUEPH010000001">
    <property type="protein sequence ID" value="MDN3202871.1"/>
    <property type="molecule type" value="Genomic_DNA"/>
</dbReference>
<protein>
    <submittedName>
        <fullName evidence="2">Uncharacterized protein</fullName>
    </submittedName>
</protein>
<dbReference type="Proteomes" id="UP001171916">
    <property type="component" value="Unassembled WGS sequence"/>
</dbReference>
<gene>
    <name evidence="2" type="ORF">QVH07_01865</name>
</gene>
<keyword evidence="3" id="KW-1185">Reference proteome</keyword>
<dbReference type="RefSeq" id="WP_289998428.1">
    <property type="nucleotide sequence ID" value="NZ_JAUEPH010000001.1"/>
</dbReference>
<evidence type="ECO:0000313" key="2">
    <source>
        <dbReference type="EMBL" id="MDN3202871.1"/>
    </source>
</evidence>